<dbReference type="InterPro" id="IPR016024">
    <property type="entry name" value="ARM-type_fold"/>
</dbReference>
<sequence length="431" mass="45868">MSEPADEAAELEDTFRTAAAEARALPEEMLLPWITAVEPAYRERVAQEAVRAAGFAATPAVVAALREVLSGAGVERRALAAAALGRAGDIASAAAIEGLLVELVEHANQRAFGFTAIALERVGDADAARRLQTLIPTAPDWAVYWINRVVKRLTGHSAPAPEGDWRADPAGYLDRVRAAWSSLDLAAAPMPTVAWGPATASGREAVVHDGRGVFALLPDDQGATSSWPEWDYSWCHGGERLYAAGSVCSTCEVWLTRVGWAPEHAVELAQSVRSAVADVRGLDPALLTAVEPLLGALVSSRYQLRLIDLPLEGLVHESPEPERPLVIAPTQQGLDPATVEQYEDAIASGARPAAVVVAHVNQRQAWDADEPRTSLTGFVLDGHHKLTAYANLDTPARVLLIADRTPPLPTAPDPLSAFDRLIAEAGGRDAH</sequence>
<evidence type="ECO:0000313" key="1">
    <source>
        <dbReference type="EMBL" id="GAA1984195.1"/>
    </source>
</evidence>
<proteinExistence type="predicted"/>
<gene>
    <name evidence="1" type="ORF">GCM10009838_52620</name>
</gene>
<dbReference type="Proteomes" id="UP001499854">
    <property type="component" value="Unassembled WGS sequence"/>
</dbReference>
<accession>A0ABP5DPN6</accession>
<name>A0ABP5DPN6_9ACTN</name>
<dbReference type="Gene3D" id="1.25.10.10">
    <property type="entry name" value="Leucine-rich Repeat Variant"/>
    <property type="match status" value="1"/>
</dbReference>
<dbReference type="InterPro" id="IPR011989">
    <property type="entry name" value="ARM-like"/>
</dbReference>
<protein>
    <submittedName>
        <fullName evidence="1">Uncharacterized protein</fullName>
    </submittedName>
</protein>
<comment type="caution">
    <text evidence="1">The sequence shown here is derived from an EMBL/GenBank/DDBJ whole genome shotgun (WGS) entry which is preliminary data.</text>
</comment>
<dbReference type="EMBL" id="BAAAQM010000032">
    <property type="protein sequence ID" value="GAA1984195.1"/>
    <property type="molecule type" value="Genomic_DNA"/>
</dbReference>
<organism evidence="1 2">
    <name type="scientific">Catenulispora subtropica</name>
    <dbReference type="NCBI Taxonomy" id="450798"/>
    <lineage>
        <taxon>Bacteria</taxon>
        <taxon>Bacillati</taxon>
        <taxon>Actinomycetota</taxon>
        <taxon>Actinomycetes</taxon>
        <taxon>Catenulisporales</taxon>
        <taxon>Catenulisporaceae</taxon>
        <taxon>Catenulispora</taxon>
    </lineage>
</organism>
<dbReference type="RefSeq" id="WP_344659786.1">
    <property type="nucleotide sequence ID" value="NZ_BAAAQM010000032.1"/>
</dbReference>
<reference evidence="2" key="1">
    <citation type="journal article" date="2019" name="Int. J. Syst. Evol. Microbiol.">
        <title>The Global Catalogue of Microorganisms (GCM) 10K type strain sequencing project: providing services to taxonomists for standard genome sequencing and annotation.</title>
        <authorList>
            <consortium name="The Broad Institute Genomics Platform"/>
            <consortium name="The Broad Institute Genome Sequencing Center for Infectious Disease"/>
            <person name="Wu L."/>
            <person name="Ma J."/>
        </authorList>
    </citation>
    <scope>NUCLEOTIDE SEQUENCE [LARGE SCALE GENOMIC DNA]</scope>
    <source>
        <strain evidence="2">JCM 16013</strain>
    </source>
</reference>
<keyword evidence="2" id="KW-1185">Reference proteome</keyword>
<dbReference type="SUPFAM" id="SSF48371">
    <property type="entry name" value="ARM repeat"/>
    <property type="match status" value="1"/>
</dbReference>
<evidence type="ECO:0000313" key="2">
    <source>
        <dbReference type="Proteomes" id="UP001499854"/>
    </source>
</evidence>